<evidence type="ECO:0008006" key="4">
    <source>
        <dbReference type="Google" id="ProtNLM"/>
    </source>
</evidence>
<sequence length="223" mass="24895">MNITKEVIERYHQGLCTPEEEQAVEKWLEDDEEGVSEIAPLPSGESKFKIQDDMWADISASLPQPKQSPFTSFFKPLWRQVAAVLLVTIAAALTIFIKNRSAHQNVIVVNNKSEIFNQDLHERAYSISIGPKSNVEINNETGQFDFCGAVLINPKRDIELTIHGSCARPDAKRGKMVLKKGLQYIALNYGSASQPGEVVILPETSLTGLPPLMQRQLMSQFDI</sequence>
<keyword evidence="1" id="KW-0812">Transmembrane</keyword>
<comment type="caution">
    <text evidence="2">The sequence shown here is derived from an EMBL/GenBank/DDBJ whole genome shotgun (WGS) entry which is preliminary data.</text>
</comment>
<organism evidence="2 3">
    <name type="scientific">Dyadobacter chenhuakuii</name>
    <dbReference type="NCBI Taxonomy" id="2909339"/>
    <lineage>
        <taxon>Bacteria</taxon>
        <taxon>Pseudomonadati</taxon>
        <taxon>Bacteroidota</taxon>
        <taxon>Cytophagia</taxon>
        <taxon>Cytophagales</taxon>
        <taxon>Spirosomataceae</taxon>
        <taxon>Dyadobacter</taxon>
    </lineage>
</organism>
<dbReference type="EMBL" id="JAKFFV010000007">
    <property type="protein sequence ID" value="MCF2498983.1"/>
    <property type="molecule type" value="Genomic_DNA"/>
</dbReference>
<evidence type="ECO:0000313" key="3">
    <source>
        <dbReference type="Proteomes" id="UP001139411"/>
    </source>
</evidence>
<proteinExistence type="predicted"/>
<accession>A0A9X1TU40</accession>
<dbReference type="RefSeq" id="WP_235177917.1">
    <property type="nucleotide sequence ID" value="NZ_JAKFFV010000007.1"/>
</dbReference>
<keyword evidence="1" id="KW-0472">Membrane</keyword>
<reference evidence="2" key="1">
    <citation type="submission" date="2022-01" db="EMBL/GenBank/DDBJ databases">
        <title>Novel species in genus Dyadobacter.</title>
        <authorList>
            <person name="Ma C."/>
        </authorList>
    </citation>
    <scope>NUCLEOTIDE SEQUENCE</scope>
    <source>
        <strain evidence="2">CY357</strain>
    </source>
</reference>
<name>A0A9X1TU40_9BACT</name>
<evidence type="ECO:0000313" key="2">
    <source>
        <dbReference type="EMBL" id="MCF2498983.1"/>
    </source>
</evidence>
<keyword evidence="1" id="KW-1133">Transmembrane helix</keyword>
<evidence type="ECO:0000256" key="1">
    <source>
        <dbReference type="SAM" id="Phobius"/>
    </source>
</evidence>
<feature type="transmembrane region" description="Helical" evidence="1">
    <location>
        <begin position="77"/>
        <end position="97"/>
    </location>
</feature>
<protein>
    <recommendedName>
        <fullName evidence="4">FecR family protein</fullName>
    </recommendedName>
</protein>
<dbReference type="Proteomes" id="UP001139411">
    <property type="component" value="Unassembled WGS sequence"/>
</dbReference>
<gene>
    <name evidence="2" type="ORF">L0661_11745</name>
</gene>
<dbReference type="AlphaFoldDB" id="A0A9X1TU40"/>